<feature type="region of interest" description="Disordered" evidence="6">
    <location>
        <begin position="1152"/>
        <end position="1175"/>
    </location>
</feature>
<dbReference type="GO" id="GO:0045180">
    <property type="term" value="C:basal cortex"/>
    <property type="evidence" value="ECO:0007669"/>
    <property type="project" value="TreeGrafter"/>
</dbReference>
<dbReference type="GO" id="GO:0090307">
    <property type="term" value="P:mitotic spindle assembly"/>
    <property type="evidence" value="ECO:0007669"/>
    <property type="project" value="TreeGrafter"/>
</dbReference>
<feature type="compositionally biased region" description="Low complexity" evidence="6">
    <location>
        <begin position="1059"/>
        <end position="1075"/>
    </location>
</feature>
<dbReference type="SMART" id="SM01349">
    <property type="entry name" value="TOG"/>
    <property type="match status" value="4"/>
</dbReference>
<feature type="repeat" description="HEAT" evidence="5">
    <location>
        <begin position="168"/>
        <end position="206"/>
    </location>
</feature>
<dbReference type="PANTHER" id="PTHR21567:SF9">
    <property type="entry name" value="CLIP-ASSOCIATING PROTEIN"/>
    <property type="match status" value="1"/>
</dbReference>
<evidence type="ECO:0000256" key="4">
    <source>
        <dbReference type="ARBA" id="ARBA00023212"/>
    </source>
</evidence>
<feature type="repeat" description="HEAT" evidence="5">
    <location>
        <begin position="1384"/>
        <end position="1422"/>
    </location>
</feature>
<dbReference type="GO" id="GO:1902903">
    <property type="term" value="P:regulation of supramolecular fiber organization"/>
    <property type="evidence" value="ECO:0007669"/>
    <property type="project" value="UniProtKB-ARBA"/>
</dbReference>
<dbReference type="Gene3D" id="1.25.10.10">
    <property type="entry name" value="Leucine-rich Repeat Variant"/>
    <property type="match status" value="4"/>
</dbReference>
<keyword evidence="3" id="KW-0677">Repeat</keyword>
<evidence type="ECO:0000313" key="9">
    <source>
        <dbReference type="Proteomes" id="UP000075883"/>
    </source>
</evidence>
<feature type="domain" description="TOG" evidence="7">
    <location>
        <begin position="1216"/>
        <end position="1447"/>
    </location>
</feature>
<dbReference type="Pfam" id="PF12348">
    <property type="entry name" value="CLASP_N"/>
    <property type="match status" value="1"/>
</dbReference>
<evidence type="ECO:0000313" key="8">
    <source>
        <dbReference type="EnsemblMetazoa" id="ACUA000908-PA"/>
    </source>
</evidence>
<evidence type="ECO:0000256" key="2">
    <source>
        <dbReference type="ARBA" id="ARBA00022490"/>
    </source>
</evidence>
<dbReference type="InterPro" id="IPR024395">
    <property type="entry name" value="CLASP_N_dom"/>
</dbReference>
<accession>A0A182LSK9</accession>
<evidence type="ECO:0000259" key="7">
    <source>
        <dbReference type="SMART" id="SM01349"/>
    </source>
</evidence>
<dbReference type="STRING" id="139723.A0A182LSK9"/>
<proteinExistence type="predicted"/>
<dbReference type="GO" id="GO:0000776">
    <property type="term" value="C:kinetochore"/>
    <property type="evidence" value="ECO:0007669"/>
    <property type="project" value="TreeGrafter"/>
</dbReference>
<dbReference type="PANTHER" id="PTHR21567">
    <property type="entry name" value="CLASP"/>
    <property type="match status" value="1"/>
</dbReference>
<dbReference type="Proteomes" id="UP000075883">
    <property type="component" value="Unassembled WGS sequence"/>
</dbReference>
<sequence length="1461" mass="162337">MAYQKPTDIDGYVTQMAKADMRVKAQLAEDLVLYLSDSENSIECTDLGLLIDGLIPWMTGSHHKIAQRALEAFTELIVRLGQDFNAYTSTILPHVIDRLGDSRDTVREKAQLLLHKLMECRVVAPQSLLDKLSTCFKHKNAKVREEFLQTIVSTLNEYGTQSLSVKMYIPPIVSLLGDPAPTVRDAAIQTLVEIYKHVGEKLRVDLKKRDVPPTKAAILEQKFDETRNDGLLLPSALQAASGVGGGHDELDRAAVVERPTRLVKRTPSATPRKPLFESQTAGSGDLLLAAGAVSYEVFESSFENVPQLTIFSQRDMDEHMKSINTVIGDKNMDWEKRVDALKKIRSLLMINVQGSSAFPQQLKDLSIAFLDILKELRSQVIREACITLAYMSKVLRSRLDQFVIYILQELINLIQNSAKVISSAGTIALKYVIRYTHAPKIIPILTQNLMLSKSKDIRGSLCEMLNLLFDEWPTKALEKHSSLLREALRKGMVDADNDARRHSRCAFWSFRRHFPDLADNLYGSLDISTQRTLERERDNLGTNGTNSMSVSLRGSNSSLNSVSGGVITGASGGFRSVSAVDTAAAQRARARAQYSTLARLKVTSGTASLPRAKKTPSSASATSSSVSNSTTPQQPPTPERKIRSRAGVSQSQPTSRSTSPSSKLREMYSGITSLYRPTGTVPKKTQSGIPRSLANSRETSPTRSHTQFGSLRRPGYGTGSPRRPPLNPGRPVLAQKILQQSREAENALADALSPGDEHDMPCADFARLALHRKISRDESDESEASSVCSERSYDSYRRGNDSFSWNGSRTRLDSSRQVIDDIDTIIQFCASSHWSERKDGLINLTQYLSEGKMLTQQQLQCVLDLFRKMFMDPHIKVYALFLDTVNELILSHSNDLHDWLFILLTRLFNKLGTDLLGSMHGKIWKTLQIIYEYFPSDLQLQCVFRILVDNAQTPNVKTRQATLKFLSQLATSYCTASQFVVHPQNQQVVNHAIQKIIQTSLDQKSIELKSQARMCIVALYNCNPSQMTMTLGNLPKQYQDTAKIYIQQNMRRSTSGNDSPSSPLSSSSPKPLLSPQQGPYSLQNIASPRSRQASVEAAAESMNTEEVYKNLRKTTAEIQNYSFESKLDRDTNSKDSGISQMGETHMMQSMLEKDDSCNGSKTQSATTTESNTPENTVRLDSMDLAHKTIAQQQQMLQQQRHQSYSCAENGELILDKGVKENDVIKAAIVLTLQSAPETTKQVLENLQICIKYGSCELPIKNFKAIMKMLLHLMESQNNDVLIASLHTLGRIVRSTEMKACWSNFLELILLKIIDCYKISKEVSREIDIIVVKIAGVLPLDISVNILNPVIATGEFPANLCALKILTELTQKQGKDLTDNHLDCIMPNVARLADDSQSMVRKAAVFCIVKLYIVMGEEKVKPKFSLLNASKIRLLNVYIAKSMGSGGSSNSSKGGSSTTAMS</sequence>
<dbReference type="Pfam" id="PF21041">
    <property type="entry name" value="XMAP215_CLASP_TOG"/>
    <property type="match status" value="1"/>
</dbReference>
<feature type="compositionally biased region" description="Polar residues" evidence="6">
    <location>
        <begin position="1157"/>
        <end position="1175"/>
    </location>
</feature>
<dbReference type="InterPro" id="IPR034085">
    <property type="entry name" value="TOG"/>
</dbReference>
<evidence type="ECO:0000256" key="1">
    <source>
        <dbReference type="ARBA" id="ARBA00004245"/>
    </source>
</evidence>
<keyword evidence="9" id="KW-1185">Reference proteome</keyword>
<dbReference type="InterPro" id="IPR016024">
    <property type="entry name" value="ARM-type_fold"/>
</dbReference>
<feature type="region of interest" description="Disordered" evidence="6">
    <location>
        <begin position="1051"/>
        <end position="1104"/>
    </location>
</feature>
<dbReference type="PROSITE" id="PS50077">
    <property type="entry name" value="HEAT_REPEAT"/>
    <property type="match status" value="2"/>
</dbReference>
<protein>
    <recommendedName>
        <fullName evidence="7">TOG domain-containing protein</fullName>
    </recommendedName>
</protein>
<feature type="domain" description="TOG" evidence="7">
    <location>
        <begin position="2"/>
        <end position="232"/>
    </location>
</feature>
<feature type="region of interest" description="Disordered" evidence="6">
    <location>
        <begin position="775"/>
        <end position="796"/>
    </location>
</feature>
<dbReference type="EnsemblMetazoa" id="ACUA000908-RA">
    <property type="protein sequence ID" value="ACUA000908-PA"/>
    <property type="gene ID" value="ACUA000908"/>
</dbReference>
<evidence type="ECO:0000256" key="5">
    <source>
        <dbReference type="PROSITE-ProRule" id="PRU00103"/>
    </source>
</evidence>
<dbReference type="InterPro" id="IPR021133">
    <property type="entry name" value="HEAT_type_2"/>
</dbReference>
<keyword evidence="2" id="KW-0963">Cytoplasm</keyword>
<dbReference type="GO" id="GO:0005815">
    <property type="term" value="C:microtubule organizing center"/>
    <property type="evidence" value="ECO:0007669"/>
    <property type="project" value="TreeGrafter"/>
</dbReference>
<dbReference type="GO" id="GO:0031110">
    <property type="term" value="P:regulation of microtubule polymerization or depolymerization"/>
    <property type="evidence" value="ECO:0007669"/>
    <property type="project" value="UniProtKB-ARBA"/>
</dbReference>
<feature type="compositionally biased region" description="Polar residues" evidence="6">
    <location>
        <begin position="1076"/>
        <end position="1093"/>
    </location>
</feature>
<feature type="compositionally biased region" description="Polar residues" evidence="6">
    <location>
        <begin position="683"/>
        <end position="709"/>
    </location>
</feature>
<dbReference type="GO" id="GO:0040001">
    <property type="term" value="P:establishment of mitotic spindle localization"/>
    <property type="evidence" value="ECO:0007669"/>
    <property type="project" value="TreeGrafter"/>
</dbReference>
<feature type="compositionally biased region" description="Low complexity" evidence="6">
    <location>
        <begin position="615"/>
        <end position="632"/>
    </location>
</feature>
<evidence type="ECO:0000256" key="6">
    <source>
        <dbReference type="SAM" id="MobiDB-lite"/>
    </source>
</evidence>
<dbReference type="GO" id="GO:0005881">
    <property type="term" value="C:cytoplasmic microtubule"/>
    <property type="evidence" value="ECO:0007669"/>
    <property type="project" value="TreeGrafter"/>
</dbReference>
<feature type="domain" description="TOG" evidence="7">
    <location>
        <begin position="813"/>
        <end position="1056"/>
    </location>
</feature>
<feature type="region of interest" description="Disordered" evidence="6">
    <location>
        <begin position="533"/>
        <end position="555"/>
    </location>
</feature>
<dbReference type="InterPro" id="IPR011989">
    <property type="entry name" value="ARM-like"/>
</dbReference>
<feature type="compositionally biased region" description="Low complexity" evidence="6">
    <location>
        <begin position="546"/>
        <end position="555"/>
    </location>
</feature>
<organism evidence="8 9">
    <name type="scientific">Anopheles culicifacies</name>
    <dbReference type="NCBI Taxonomy" id="139723"/>
    <lineage>
        <taxon>Eukaryota</taxon>
        <taxon>Metazoa</taxon>
        <taxon>Ecdysozoa</taxon>
        <taxon>Arthropoda</taxon>
        <taxon>Hexapoda</taxon>
        <taxon>Insecta</taxon>
        <taxon>Pterygota</taxon>
        <taxon>Neoptera</taxon>
        <taxon>Endopterygota</taxon>
        <taxon>Diptera</taxon>
        <taxon>Nematocera</taxon>
        <taxon>Culicoidea</taxon>
        <taxon>Culicidae</taxon>
        <taxon>Anophelinae</taxon>
        <taxon>Anopheles</taxon>
        <taxon>culicifacies species complex</taxon>
    </lineage>
</organism>
<keyword evidence="4" id="KW-0206">Cytoskeleton</keyword>
<reference evidence="8" key="2">
    <citation type="submission" date="2020-05" db="UniProtKB">
        <authorList>
            <consortium name="EnsemblMetazoa"/>
        </authorList>
    </citation>
    <scope>IDENTIFICATION</scope>
    <source>
        <strain evidence="8">A-37</strain>
    </source>
</reference>
<name>A0A182LSK9_9DIPT</name>
<comment type="subcellular location">
    <subcellularLocation>
        <location evidence="1">Cytoplasm</location>
        <location evidence="1">Cytoskeleton</location>
    </subcellularLocation>
</comment>
<feature type="region of interest" description="Disordered" evidence="6">
    <location>
        <begin position="604"/>
        <end position="730"/>
    </location>
</feature>
<dbReference type="InterPro" id="IPR048491">
    <property type="entry name" value="XMAP215_CLASP_TOG"/>
</dbReference>
<feature type="domain" description="TOG" evidence="7">
    <location>
        <begin position="309"/>
        <end position="546"/>
    </location>
</feature>
<dbReference type="VEuPathDB" id="VectorBase:ACUA000908"/>
<dbReference type="GO" id="GO:0005876">
    <property type="term" value="C:spindle microtubule"/>
    <property type="evidence" value="ECO:0007669"/>
    <property type="project" value="TreeGrafter"/>
</dbReference>
<dbReference type="SUPFAM" id="SSF48371">
    <property type="entry name" value="ARM repeat"/>
    <property type="match status" value="2"/>
</dbReference>
<feature type="compositionally biased region" description="Low complexity" evidence="6">
    <location>
        <begin position="649"/>
        <end position="662"/>
    </location>
</feature>
<reference evidence="9" key="1">
    <citation type="submission" date="2013-09" db="EMBL/GenBank/DDBJ databases">
        <title>The Genome Sequence of Anopheles culicifacies species A.</title>
        <authorList>
            <consortium name="The Broad Institute Genomics Platform"/>
            <person name="Neafsey D.E."/>
            <person name="Besansky N."/>
            <person name="Howell P."/>
            <person name="Walton C."/>
            <person name="Young S.K."/>
            <person name="Zeng Q."/>
            <person name="Gargeya S."/>
            <person name="Fitzgerald M."/>
            <person name="Haas B."/>
            <person name="Abouelleil A."/>
            <person name="Allen A.W."/>
            <person name="Alvarado L."/>
            <person name="Arachchi H.M."/>
            <person name="Berlin A.M."/>
            <person name="Chapman S.B."/>
            <person name="Gainer-Dewar J."/>
            <person name="Goldberg J."/>
            <person name="Griggs A."/>
            <person name="Gujja S."/>
            <person name="Hansen M."/>
            <person name="Howarth C."/>
            <person name="Imamovic A."/>
            <person name="Ireland A."/>
            <person name="Larimer J."/>
            <person name="McCowan C."/>
            <person name="Murphy C."/>
            <person name="Pearson M."/>
            <person name="Poon T.W."/>
            <person name="Priest M."/>
            <person name="Roberts A."/>
            <person name="Saif S."/>
            <person name="Shea T."/>
            <person name="Sisk P."/>
            <person name="Sykes S."/>
            <person name="Wortman J."/>
            <person name="Nusbaum C."/>
            <person name="Birren B."/>
        </authorList>
    </citation>
    <scope>NUCLEOTIDE SEQUENCE [LARGE SCALE GENOMIC DNA]</scope>
    <source>
        <strain evidence="9">A-37</strain>
    </source>
</reference>
<evidence type="ECO:0000256" key="3">
    <source>
        <dbReference type="ARBA" id="ARBA00022737"/>
    </source>
</evidence>
<dbReference type="GO" id="GO:0072686">
    <property type="term" value="C:mitotic spindle"/>
    <property type="evidence" value="ECO:0007669"/>
    <property type="project" value="TreeGrafter"/>
</dbReference>
<dbReference type="GO" id="GO:0008017">
    <property type="term" value="F:microtubule binding"/>
    <property type="evidence" value="ECO:0007669"/>
    <property type="project" value="TreeGrafter"/>
</dbReference>
<dbReference type="EMBL" id="AXCM01000215">
    <property type="status" value="NOT_ANNOTATED_CDS"/>
    <property type="molecule type" value="Genomic_DNA"/>
</dbReference>